<evidence type="ECO:0000313" key="3">
    <source>
        <dbReference type="Proteomes" id="UP000717585"/>
    </source>
</evidence>
<evidence type="ECO:0000313" key="2">
    <source>
        <dbReference type="EMBL" id="KAG9389897.1"/>
    </source>
</evidence>
<dbReference type="AlphaFoldDB" id="A0A8J6AZT1"/>
<dbReference type="Proteomes" id="UP000717585">
    <property type="component" value="Unassembled WGS sequence"/>
</dbReference>
<dbReference type="EMBL" id="JAHDYR010000067">
    <property type="protein sequence ID" value="KAG9389897.1"/>
    <property type="molecule type" value="Genomic_DNA"/>
</dbReference>
<protein>
    <submittedName>
        <fullName evidence="2">Uncharacterized protein</fullName>
    </submittedName>
</protein>
<keyword evidence="3" id="KW-1185">Reference proteome</keyword>
<feature type="transmembrane region" description="Helical" evidence="1">
    <location>
        <begin position="762"/>
        <end position="780"/>
    </location>
</feature>
<sequence length="1223" mass="133564">MDAAVVEITDLLHASFSFPSADDPWRPMERNWTINPDTTQLNATDSLVGVSLIIEQYTPDSNDVLLACSSLKGTTEVNSTSCIDGSTYADRITAFDADHMPAHVYFKSSRNNRESGFTLSYYSHIESHSTHCNRQTVLNPDATLINFPINSTGAVEGDPIYCNYVFFTAKYIDMLITLVPDSTVYTGIIVIDGNSTNADDFSFTGPAAKFQDITTFRSNNSLVYDFGIHIDEFTSEEHAYSGTLFFVNLILPGIGDFVIPPRSFTFLDCTTFANIDAQCGVSLNHPAELKAGEGIVFSDPDAAISLQRNDLATLYNPVRRVGPYVAAHYISGDSSGVVILPIVSNGTDSWTLGDWDDGLTIIDPTKNGSGELIGVSKPRSGVDLESYRPPLMAVSYGYNPTAYTLQWDSYGKLASVSAVTSLSRFTVSFDIVDTFVAQSTCSFYPNGIVYEGHISQVVGFSNMAELAGLTIEADLASGDTSTVFNSTCASNPISMMISSQTSSESRMDVLFGVPSRNVVKHVQFTLISGGGSAKHLPPGYDALEVVSSTVINGPDLFGEDASLRVADDGTLEAVILGRGRLFFFNLSSMPDAAAVDASDFVSYVRPNHIQTEQGASVTSDTYIPTYETLSSFDDSQFEVSDSMLVLIPTSDSPLGYPQYFSYPRPSTCDLSFAVSSSYFGSCEPCSFGQIRQYSSSDSADSVCVDCLDSEYCPPLSLMHLDYAELASMSTSTQVNMTASDAQDFTDWVLDNTVSFSEDLTRFLVLLILLYAIFVFFVLSLKTVAQLIPRNDGRSKLSPLAWPKILYKDAILPVSRKIDFYPRQFVSFGARRSGKDGVYVNTRGTFVGGLCTPFIWIIWIYVAWYATKFYFSYSEVPLRSSDGVKQDANSIVKSSTFAYAEANLVERALFGASIVEGVSLYVTLIGYDHLDCSGQCLESFGSSNCYAAGIVCSESVYTCTRSPDAFGKSGNCTVKFDFKNVNIEASASITLHFGDVYTQAIHSAVEHAIYDSSFLSDGNNMDQAMKIVGGSYCTDEETASHCTIVNSTDIVYIDRRSDADTVIAGLVARSLRVSPTITKVQEEETLWSLLASPFSNQDRFMWSYVDVYEFGQIIGFEKTTTNEYMYGAAEPLTVTIELTTNAPTFLSRTRVASVSSTFLTLVLTLITLNKIVAAVNSFRIGLMYTVAPLLAKVWRKSFGALRGEKGLLDVEVEANPLYPQLGEE</sequence>
<accession>A0A8J6AZT1</accession>
<keyword evidence="1" id="KW-0472">Membrane</keyword>
<gene>
    <name evidence="2" type="ORF">J8273_8584</name>
</gene>
<comment type="caution">
    <text evidence="2">The sequence shown here is derived from an EMBL/GenBank/DDBJ whole genome shotgun (WGS) entry which is preliminary data.</text>
</comment>
<reference evidence="2" key="1">
    <citation type="submission" date="2021-05" db="EMBL/GenBank/DDBJ databases">
        <title>A free-living protist that lacks canonical eukaryotic 1 DNA replication and segregation systems.</title>
        <authorList>
            <person name="Salas-Leiva D.E."/>
            <person name="Tromer E.C."/>
            <person name="Curtis B.A."/>
            <person name="Jerlstrom-Hultqvist J."/>
            <person name="Kolisko M."/>
            <person name="Yi Z."/>
            <person name="Salas-Leiva J.S."/>
            <person name="Gallot-Lavallee L."/>
            <person name="Kops G.J.P.L."/>
            <person name="Archibald J.M."/>
            <person name="Simpson A.G.B."/>
            <person name="Roger A.J."/>
        </authorList>
    </citation>
    <scope>NUCLEOTIDE SEQUENCE</scope>
    <source>
        <strain evidence="2">BICM</strain>
    </source>
</reference>
<keyword evidence="1" id="KW-0812">Transmembrane</keyword>
<organism evidence="2 3">
    <name type="scientific">Carpediemonas membranifera</name>
    <dbReference type="NCBI Taxonomy" id="201153"/>
    <lineage>
        <taxon>Eukaryota</taxon>
        <taxon>Metamonada</taxon>
        <taxon>Carpediemonas-like organisms</taxon>
        <taxon>Carpediemonas</taxon>
    </lineage>
</organism>
<proteinExistence type="predicted"/>
<evidence type="ECO:0000256" key="1">
    <source>
        <dbReference type="SAM" id="Phobius"/>
    </source>
</evidence>
<keyword evidence="1" id="KW-1133">Transmembrane helix</keyword>
<name>A0A8J6AZT1_9EUKA</name>
<feature type="transmembrane region" description="Helical" evidence="1">
    <location>
        <begin position="844"/>
        <end position="865"/>
    </location>
</feature>